<keyword evidence="1" id="KW-0812">Transmembrane</keyword>
<keyword evidence="3" id="KW-1185">Reference proteome</keyword>
<evidence type="ECO:0000256" key="1">
    <source>
        <dbReference type="SAM" id="Phobius"/>
    </source>
</evidence>
<feature type="transmembrane region" description="Helical" evidence="1">
    <location>
        <begin position="12"/>
        <end position="38"/>
    </location>
</feature>
<organism evidence="2 3">
    <name type="scientific">Caballeronia mineralivorans PML1(12)</name>
    <dbReference type="NCBI Taxonomy" id="908627"/>
    <lineage>
        <taxon>Bacteria</taxon>
        <taxon>Pseudomonadati</taxon>
        <taxon>Pseudomonadota</taxon>
        <taxon>Betaproteobacteria</taxon>
        <taxon>Burkholderiales</taxon>
        <taxon>Burkholderiaceae</taxon>
        <taxon>Caballeronia</taxon>
    </lineage>
</organism>
<keyword evidence="1" id="KW-1133">Transmembrane helix</keyword>
<dbReference type="AlphaFoldDB" id="A0A0J1CUK4"/>
<protein>
    <submittedName>
        <fullName evidence="2">Membrane protein</fullName>
    </submittedName>
</protein>
<sequence length="210" mass="21993">MTSAAPGQAWEWLAIAALGVFHGFNPAMGWLFAVALGLHRRSRQAVLLAIPPMALGHALSIGLVAALVLATGLVVDSHLIRIFSGALLIAWAVYQLRYGHRHRVRVGMTTGSAGLVAWSFLMATAHGAGLMLIPALLPLCGSAGRSSGPLLVSLAAVGVHTLATLLVTGSIALLVYDWLGVGVLRRGWINFDRLWIIGLVGTGLLLIATS</sequence>
<feature type="transmembrane region" description="Helical" evidence="1">
    <location>
        <begin position="45"/>
        <end position="72"/>
    </location>
</feature>
<feature type="transmembrane region" description="Helical" evidence="1">
    <location>
        <begin position="157"/>
        <end position="179"/>
    </location>
</feature>
<evidence type="ECO:0000313" key="2">
    <source>
        <dbReference type="EMBL" id="KLU24297.1"/>
    </source>
</evidence>
<proteinExistence type="predicted"/>
<gene>
    <name evidence="2" type="ORF">EOS_20990</name>
</gene>
<dbReference type="OrthoDB" id="8850092at2"/>
<reference evidence="2 3" key="1">
    <citation type="journal article" date="2015" name="Genome Announc.">
        <title>Draft Genome Sequence of Burkholderia sp. Strain PML1(12), an Ectomycorrhizosphere-Inhabiting Bacterium with Effective Mineral-Weathering Ability.</title>
        <authorList>
            <person name="Uroz S."/>
            <person name="Oger P."/>
        </authorList>
    </citation>
    <scope>NUCLEOTIDE SEQUENCE [LARGE SCALE GENOMIC DNA]</scope>
    <source>
        <strain evidence="3">PML1(12)</strain>
    </source>
</reference>
<dbReference type="EMBL" id="AEJF01000130">
    <property type="protein sequence ID" value="KLU24297.1"/>
    <property type="molecule type" value="Genomic_DNA"/>
</dbReference>
<dbReference type="Proteomes" id="UP000035963">
    <property type="component" value="Unassembled WGS sequence"/>
</dbReference>
<feature type="transmembrane region" description="Helical" evidence="1">
    <location>
        <begin position="78"/>
        <end position="94"/>
    </location>
</feature>
<name>A0A0J1CUK4_9BURK</name>
<keyword evidence="1" id="KW-0472">Membrane</keyword>
<feature type="transmembrane region" description="Helical" evidence="1">
    <location>
        <begin position="191"/>
        <end position="209"/>
    </location>
</feature>
<accession>A0A0J1CUK4</accession>
<comment type="caution">
    <text evidence="2">The sequence shown here is derived from an EMBL/GenBank/DDBJ whole genome shotgun (WGS) entry which is preliminary data.</text>
</comment>
<dbReference type="PATRIC" id="fig|908627.4.peg.4701"/>
<feature type="transmembrane region" description="Helical" evidence="1">
    <location>
        <begin position="115"/>
        <end position="137"/>
    </location>
</feature>
<evidence type="ECO:0000313" key="3">
    <source>
        <dbReference type="Proteomes" id="UP000035963"/>
    </source>
</evidence>